<dbReference type="KEGG" id="ttu:TERTU_3397"/>
<evidence type="ECO:0000313" key="5">
    <source>
        <dbReference type="Proteomes" id="UP000009080"/>
    </source>
</evidence>
<dbReference type="EMBL" id="CP001614">
    <property type="protein sequence ID" value="ACR11359.1"/>
    <property type="molecule type" value="Genomic_DNA"/>
</dbReference>
<reference evidence="4 5" key="1">
    <citation type="journal article" date="2009" name="PLoS ONE">
        <title>The complete genome of Teredinibacter turnerae T7901: an intracellular endosymbiont of marine wood-boring bivalves (shipworms).</title>
        <authorList>
            <person name="Yang J.C."/>
            <person name="Madupu R."/>
            <person name="Durkin A.S."/>
            <person name="Ekborg N.A."/>
            <person name="Pedamallu C.S."/>
            <person name="Hostetler J.B."/>
            <person name="Radune D."/>
            <person name="Toms B.S."/>
            <person name="Henrissat B."/>
            <person name="Coutinho P.M."/>
            <person name="Schwarz S."/>
            <person name="Field L."/>
            <person name="Trindade-Silva A.E."/>
            <person name="Soares C.A.G."/>
            <person name="Elshahawi S."/>
            <person name="Hanora A."/>
            <person name="Schmidt E.W."/>
            <person name="Haygood M.G."/>
            <person name="Posfai J."/>
            <person name="Benner J."/>
            <person name="Madinger C."/>
            <person name="Nove J."/>
            <person name="Anton B."/>
            <person name="Chaudhary K."/>
            <person name="Foster J."/>
            <person name="Holman A."/>
            <person name="Kumar S."/>
            <person name="Lessard P.A."/>
            <person name="Luyten Y.A."/>
            <person name="Slatko B."/>
            <person name="Wood N."/>
            <person name="Wu B."/>
            <person name="Teplitski M."/>
            <person name="Mougous J.D."/>
            <person name="Ward N."/>
            <person name="Eisen J.A."/>
            <person name="Badger J.H."/>
            <person name="Distel D.L."/>
        </authorList>
    </citation>
    <scope>NUCLEOTIDE SEQUENCE [LARGE SCALE GENOMIC DNA]</scope>
    <source>
        <strain evidence="5">ATCC 39867 / T7901</strain>
    </source>
</reference>
<name>C5BQQ3_TERTT</name>
<keyword evidence="2 4" id="KW-0012">Acyltransferase</keyword>
<dbReference type="NCBIfam" id="NF040504">
    <property type="entry name" value="resist_ArsN1b"/>
    <property type="match status" value="1"/>
</dbReference>
<dbReference type="Gene3D" id="3.40.630.30">
    <property type="match status" value="1"/>
</dbReference>
<sequence length="204" mass="22853">MHFLSAVLTQIDVFHLRVSKTADILCAHLHAVTGYSIMIRACRPADAGAIAEIYNYYINETVISFEQTPLSEAQMAERIAKISANYPWLVAEENGEILGFAYVALWQERVAYRHSLVTTVYLNRNHTGRGLGKALYEALFEALTSVDCRVLVAGIALPNAASVALHEKVGFEKVAHFKDVGRKHGQWVDVGYWQKTINTDREFP</sequence>
<dbReference type="Proteomes" id="UP000009080">
    <property type="component" value="Chromosome"/>
</dbReference>
<proteinExistence type="predicted"/>
<dbReference type="STRING" id="377629.TERTU_3397"/>
<organism evidence="4 5">
    <name type="scientific">Teredinibacter turnerae (strain ATCC 39867 / T7901)</name>
    <dbReference type="NCBI Taxonomy" id="377629"/>
    <lineage>
        <taxon>Bacteria</taxon>
        <taxon>Pseudomonadati</taxon>
        <taxon>Pseudomonadota</taxon>
        <taxon>Gammaproteobacteria</taxon>
        <taxon>Cellvibrionales</taxon>
        <taxon>Cellvibrionaceae</taxon>
        <taxon>Teredinibacter</taxon>
    </lineage>
</organism>
<evidence type="ECO:0000256" key="1">
    <source>
        <dbReference type="ARBA" id="ARBA00022679"/>
    </source>
</evidence>
<evidence type="ECO:0000259" key="3">
    <source>
        <dbReference type="PROSITE" id="PS51186"/>
    </source>
</evidence>
<dbReference type="InterPro" id="IPR000182">
    <property type="entry name" value="GNAT_dom"/>
</dbReference>
<keyword evidence="5" id="KW-1185">Reference proteome</keyword>
<dbReference type="eggNOG" id="COG1247">
    <property type="taxonomic scope" value="Bacteria"/>
</dbReference>
<dbReference type="InterPro" id="IPR016181">
    <property type="entry name" value="Acyl_CoA_acyltransferase"/>
</dbReference>
<dbReference type="PANTHER" id="PTHR43072:SF23">
    <property type="entry name" value="UPF0039 PROTEIN C11D3.02C"/>
    <property type="match status" value="1"/>
</dbReference>
<keyword evidence="1 4" id="KW-0808">Transferase</keyword>
<dbReference type="EC" id="2.3.1.-" evidence="4"/>
<dbReference type="CDD" id="cd04301">
    <property type="entry name" value="NAT_SF"/>
    <property type="match status" value="1"/>
</dbReference>
<accession>C5BQQ3</accession>
<dbReference type="AlphaFoldDB" id="C5BQQ3"/>
<dbReference type="PANTHER" id="PTHR43072">
    <property type="entry name" value="N-ACETYLTRANSFERASE"/>
    <property type="match status" value="1"/>
</dbReference>
<dbReference type="HOGENOM" id="CLU_013985_4_2_6"/>
<evidence type="ECO:0000256" key="2">
    <source>
        <dbReference type="ARBA" id="ARBA00023315"/>
    </source>
</evidence>
<feature type="domain" description="N-acetyltransferase" evidence="3">
    <location>
        <begin position="37"/>
        <end position="198"/>
    </location>
</feature>
<dbReference type="SUPFAM" id="SSF55729">
    <property type="entry name" value="Acyl-CoA N-acyltransferases (Nat)"/>
    <property type="match status" value="1"/>
</dbReference>
<evidence type="ECO:0000313" key="4">
    <source>
        <dbReference type="EMBL" id="ACR11359.1"/>
    </source>
</evidence>
<protein>
    <submittedName>
        <fullName evidence="4">Phosphinothricin N-acetyltransferase</fullName>
        <ecNumber evidence="4">2.3.1.-</ecNumber>
    </submittedName>
</protein>
<dbReference type="Pfam" id="PF13420">
    <property type="entry name" value="Acetyltransf_4"/>
    <property type="match status" value="1"/>
</dbReference>
<dbReference type="PROSITE" id="PS51186">
    <property type="entry name" value="GNAT"/>
    <property type="match status" value="1"/>
</dbReference>
<dbReference type="GO" id="GO:0016747">
    <property type="term" value="F:acyltransferase activity, transferring groups other than amino-acyl groups"/>
    <property type="evidence" value="ECO:0007669"/>
    <property type="project" value="InterPro"/>
</dbReference>
<gene>
    <name evidence="4" type="ordered locus">TERTU_3397</name>
</gene>